<accession>A0ABP7NWU8</accession>
<dbReference type="RefSeq" id="WP_344781667.1">
    <property type="nucleotide sequence ID" value="NZ_BAAAZW010000003.1"/>
</dbReference>
<organism evidence="2 3">
    <name type="scientific">Gordonia caeni</name>
    <dbReference type="NCBI Taxonomy" id="1007097"/>
    <lineage>
        <taxon>Bacteria</taxon>
        <taxon>Bacillati</taxon>
        <taxon>Actinomycetota</taxon>
        <taxon>Actinomycetes</taxon>
        <taxon>Mycobacteriales</taxon>
        <taxon>Gordoniaceae</taxon>
        <taxon>Gordonia</taxon>
    </lineage>
</organism>
<dbReference type="EMBL" id="BAAAZW010000003">
    <property type="protein sequence ID" value="GAA3955085.1"/>
    <property type="molecule type" value="Genomic_DNA"/>
</dbReference>
<keyword evidence="3" id="KW-1185">Reference proteome</keyword>
<evidence type="ECO:0000313" key="2">
    <source>
        <dbReference type="EMBL" id="GAA3955085.1"/>
    </source>
</evidence>
<dbReference type="SUPFAM" id="SSF52821">
    <property type="entry name" value="Rhodanese/Cell cycle control phosphatase"/>
    <property type="match status" value="1"/>
</dbReference>
<dbReference type="Gene3D" id="3.40.250.10">
    <property type="entry name" value="Rhodanese-like domain"/>
    <property type="match status" value="1"/>
</dbReference>
<proteinExistence type="predicted"/>
<gene>
    <name evidence="2" type="ORF">GCM10022231_12060</name>
</gene>
<reference evidence="3" key="1">
    <citation type="journal article" date="2019" name="Int. J. Syst. Evol. Microbiol.">
        <title>The Global Catalogue of Microorganisms (GCM) 10K type strain sequencing project: providing services to taxonomists for standard genome sequencing and annotation.</title>
        <authorList>
            <consortium name="The Broad Institute Genomics Platform"/>
            <consortium name="The Broad Institute Genome Sequencing Center for Infectious Disease"/>
            <person name="Wu L."/>
            <person name="Ma J."/>
        </authorList>
    </citation>
    <scope>NUCLEOTIDE SEQUENCE [LARGE SCALE GENOMIC DNA]</scope>
    <source>
        <strain evidence="3">JCM 16923</strain>
    </source>
</reference>
<evidence type="ECO:0000313" key="3">
    <source>
        <dbReference type="Proteomes" id="UP001418444"/>
    </source>
</evidence>
<dbReference type="Proteomes" id="UP001418444">
    <property type="component" value="Unassembled WGS sequence"/>
</dbReference>
<dbReference type="InterPro" id="IPR036873">
    <property type="entry name" value="Rhodanese-like_dom_sf"/>
</dbReference>
<dbReference type="InterPro" id="IPR001763">
    <property type="entry name" value="Rhodanese-like_dom"/>
</dbReference>
<name>A0ABP7NWU8_9ACTN</name>
<dbReference type="PROSITE" id="PS50206">
    <property type="entry name" value="RHODANESE_3"/>
    <property type="match status" value="1"/>
</dbReference>
<evidence type="ECO:0000259" key="1">
    <source>
        <dbReference type="PROSITE" id="PS50206"/>
    </source>
</evidence>
<protein>
    <recommendedName>
        <fullName evidence="1">Rhodanese domain-containing protein</fullName>
    </recommendedName>
</protein>
<comment type="caution">
    <text evidence="2">The sequence shown here is derived from an EMBL/GenBank/DDBJ whole genome shotgun (WGS) entry which is preliminary data.</text>
</comment>
<sequence>MTLAIDVPVTTTSATTSAAVVTTVVSDRPAPLSVQPTEYRAAQAAGVRVVDLRGDAGRREHGALLGALALDLDEALEALTPHAPGALRAAAHDARWLLVTEDGYDAEWLAWHLQARGVAGTRFLVGGHRALRSAGIGTADTSDAHRYFA</sequence>
<feature type="domain" description="Rhodanese" evidence="1">
    <location>
        <begin position="43"/>
        <end position="140"/>
    </location>
</feature>